<accession>A0A1H6UQJ2</accession>
<dbReference type="AlphaFoldDB" id="A0A1H6UQJ2"/>
<evidence type="ECO:0000256" key="2">
    <source>
        <dbReference type="SAM" id="Coils"/>
    </source>
</evidence>
<dbReference type="InterPro" id="IPR012341">
    <property type="entry name" value="6hp_glycosidase-like_sf"/>
</dbReference>
<evidence type="ECO:0000313" key="7">
    <source>
        <dbReference type="Proteomes" id="UP000198888"/>
    </source>
</evidence>
<dbReference type="InterPro" id="IPR008928">
    <property type="entry name" value="6-hairpin_glycosidase_sf"/>
</dbReference>
<dbReference type="PANTHER" id="PTHR31616:SF0">
    <property type="entry name" value="GLUCAN 1,4-ALPHA-GLUCOSIDASE"/>
    <property type="match status" value="1"/>
</dbReference>
<dbReference type="InterPro" id="IPR011613">
    <property type="entry name" value="GH15-like"/>
</dbReference>
<evidence type="ECO:0000259" key="4">
    <source>
        <dbReference type="Pfam" id="PF00723"/>
    </source>
</evidence>
<dbReference type="OrthoDB" id="18576at2157"/>
<evidence type="ECO:0000313" key="6">
    <source>
        <dbReference type="EMBL" id="SEI94488.1"/>
    </source>
</evidence>
<protein>
    <submittedName>
        <fullName evidence="6">Glucoamylase (Glucan-1,4-alpha-glucosidase), GH15 family</fullName>
    </submittedName>
</protein>
<dbReference type="STRING" id="1073996.SAMN05444271_1132"/>
<sequence length="682" mass="75661">MQLRDALDDFKASSGDKTRFPGERRTITGRFSGNGRRLIHVDGGSLRDFGYPLSGLTGIERSRFGLRVDGTPFWFDEMETTQSYHEATTLVETIHRTPFGPVTQLDLTTGDAHITRFDVDEIETGESHTEMIAYLSLAPEGQDSQVGQLHHEDVIEVYHQREHDFVSSTTGFTDVRGQIPVAFEDLIDEEPTEYPRPASDHRYSEDRLSGDLICSLPLYGESTTLVTLLTDRTETEREAALDQLADLREEFNSIEAVEAAADAALPTAAREDHSETLRESVSADVRVLSLLTGQTGLRIAGPNFDPYYRYSGGYGYTWFRDDAEISRFVLESDQHFDLGLSHWHARSARAYCETQRDDGSWPHRVWPHNGALAPGWANAKLEAGNDNDYQADQTGSVIAFLANFYAAGIEDADLEAQVVDTLEAALKSLDGTLEHDGRPMVCQNAWEDSIGRFTHTTATFLEAYSALAATDLAVADHAHEQANRVYEAINHLWVDDRGIFALREHGGGGLDRRADSATLALVGAHRAYEKIETVDDYRLDQLDSHTHTIIKALWHDPEESEIAGLFRNEGDAWRQAHQDHEKIWTVSTGWGANAAAQLGALLADHDDERAVEAAARARELLELVLPGGVLCEDTSYLPEQFFDTGEPDSATPLGWPHALRLATVALMDERGVLYAAHKIAAD</sequence>
<dbReference type="Proteomes" id="UP000198888">
    <property type="component" value="Unassembled WGS sequence"/>
</dbReference>
<feature type="coiled-coil region" evidence="2">
    <location>
        <begin position="230"/>
        <end position="257"/>
    </location>
</feature>
<evidence type="ECO:0000256" key="1">
    <source>
        <dbReference type="ARBA" id="ARBA00006188"/>
    </source>
</evidence>
<comment type="similarity">
    <text evidence="1">Belongs to the glycosyl hydrolase 15 family.</text>
</comment>
<dbReference type="Pfam" id="PF25978">
    <property type="entry name" value="DUF7997"/>
    <property type="match status" value="1"/>
</dbReference>
<dbReference type="GO" id="GO:0004553">
    <property type="term" value="F:hydrolase activity, hydrolyzing O-glycosyl compounds"/>
    <property type="evidence" value="ECO:0007669"/>
    <property type="project" value="UniProtKB-ARBA"/>
</dbReference>
<organism evidence="6 7">
    <name type="scientific">Halohasta litchfieldiae</name>
    <dbReference type="NCBI Taxonomy" id="1073996"/>
    <lineage>
        <taxon>Archaea</taxon>
        <taxon>Methanobacteriati</taxon>
        <taxon>Methanobacteriota</taxon>
        <taxon>Stenosarchaea group</taxon>
        <taxon>Halobacteria</taxon>
        <taxon>Halobacteriales</taxon>
        <taxon>Haloferacaceae</taxon>
        <taxon>Halohasta</taxon>
    </lineage>
</organism>
<dbReference type="RefSeq" id="WP_089672672.1">
    <property type="nucleotide sequence ID" value="NZ_CP024845.1"/>
</dbReference>
<dbReference type="KEGG" id="hae:halTADL_1689"/>
<keyword evidence="2" id="KW-0175">Coiled coil</keyword>
<dbReference type="GeneID" id="35002476"/>
<reference evidence="6 7" key="1">
    <citation type="submission" date="2016-10" db="EMBL/GenBank/DDBJ databases">
        <authorList>
            <person name="de Groot N.N."/>
        </authorList>
    </citation>
    <scope>NUCLEOTIDE SEQUENCE [LARGE SCALE GENOMIC DNA]</scope>
    <source>
        <strain evidence="6 7">DSM 22187</strain>
    </source>
</reference>
<feature type="domain" description="DUF7997" evidence="5">
    <location>
        <begin position="1"/>
        <end position="239"/>
    </location>
</feature>
<keyword evidence="7" id="KW-1185">Reference proteome</keyword>
<feature type="region of interest" description="Disordered" evidence="3">
    <location>
        <begin position="1"/>
        <end position="21"/>
    </location>
</feature>
<dbReference type="GO" id="GO:0005975">
    <property type="term" value="P:carbohydrate metabolic process"/>
    <property type="evidence" value="ECO:0007669"/>
    <property type="project" value="InterPro"/>
</dbReference>
<proteinExistence type="inferred from homology"/>
<dbReference type="InterPro" id="IPR058310">
    <property type="entry name" value="DUF7997"/>
</dbReference>
<dbReference type="PANTHER" id="PTHR31616">
    <property type="entry name" value="TREHALASE"/>
    <property type="match status" value="1"/>
</dbReference>
<accession>A0A2H4Q249</accession>
<dbReference type="SUPFAM" id="SSF48208">
    <property type="entry name" value="Six-hairpin glycosidases"/>
    <property type="match status" value="1"/>
</dbReference>
<name>A0A1H6UQJ2_9EURY</name>
<dbReference type="Gene3D" id="1.50.10.10">
    <property type="match status" value="1"/>
</dbReference>
<gene>
    <name evidence="6" type="ORF">SAMN05444271_1132</name>
</gene>
<evidence type="ECO:0000259" key="5">
    <source>
        <dbReference type="Pfam" id="PF25978"/>
    </source>
</evidence>
<evidence type="ECO:0000256" key="3">
    <source>
        <dbReference type="SAM" id="MobiDB-lite"/>
    </source>
</evidence>
<dbReference type="EMBL" id="FNYR01000013">
    <property type="protein sequence ID" value="SEI94488.1"/>
    <property type="molecule type" value="Genomic_DNA"/>
</dbReference>
<feature type="domain" description="GH15-like" evidence="4">
    <location>
        <begin position="294"/>
        <end position="485"/>
    </location>
</feature>
<dbReference type="Pfam" id="PF00723">
    <property type="entry name" value="Glyco_hydro_15"/>
    <property type="match status" value="1"/>
</dbReference>